<feature type="region of interest" description="Disordered" evidence="3">
    <location>
        <begin position="1"/>
        <end position="25"/>
    </location>
</feature>
<dbReference type="Proteomes" id="UP000033202">
    <property type="component" value="Unassembled WGS sequence"/>
</dbReference>
<accession>A0A0E9MRR9</accession>
<dbReference type="PANTHER" id="PTHR32309:SF13">
    <property type="entry name" value="FERRIC ENTEROBACTIN TRANSPORT PROTEIN FEPE"/>
    <property type="match status" value="1"/>
</dbReference>
<keyword evidence="5" id="KW-1185">Reference proteome</keyword>
<dbReference type="InterPro" id="IPR050445">
    <property type="entry name" value="Bact_polysacc_biosynth/exp"/>
</dbReference>
<evidence type="ECO:0000313" key="4">
    <source>
        <dbReference type="EMBL" id="GAO40121.1"/>
    </source>
</evidence>
<evidence type="ECO:0000256" key="2">
    <source>
        <dbReference type="ARBA" id="ARBA00022840"/>
    </source>
</evidence>
<dbReference type="InterPro" id="IPR027417">
    <property type="entry name" value="P-loop_NTPase"/>
</dbReference>
<evidence type="ECO:0000256" key="3">
    <source>
        <dbReference type="SAM" id="MobiDB-lite"/>
    </source>
</evidence>
<dbReference type="AlphaFoldDB" id="A0A0E9MRR9"/>
<comment type="caution">
    <text evidence="4">The sequence shown here is derived from an EMBL/GenBank/DDBJ whole genome shotgun (WGS) entry which is preliminary data.</text>
</comment>
<organism evidence="4 5">
    <name type="scientific">Sphingomonas changbaiensis NBRC 104936</name>
    <dbReference type="NCBI Taxonomy" id="1219043"/>
    <lineage>
        <taxon>Bacteria</taxon>
        <taxon>Pseudomonadati</taxon>
        <taxon>Pseudomonadota</taxon>
        <taxon>Alphaproteobacteria</taxon>
        <taxon>Sphingomonadales</taxon>
        <taxon>Sphingomonadaceae</taxon>
        <taxon>Sphingomonas</taxon>
    </lineage>
</organism>
<dbReference type="GO" id="GO:0004713">
    <property type="term" value="F:protein tyrosine kinase activity"/>
    <property type="evidence" value="ECO:0007669"/>
    <property type="project" value="TreeGrafter"/>
</dbReference>
<sequence>MSMKTALQEMEQQDTAPARSLDRQELSPIATAPIESVMVNDPHSIEAEAIRALRTRLAAQHLREGRRSLAVCAAAAESGCTYIAVNLAVAMAQAGVRTALVDANLRDPMIADLCGLPLSMPGLSDYLSSDSIAMADVVDTELMPNLAVIGGGEAPSNPQELLSGARFRGLVDQLLREYDLTIFDTAPAKICSDGLRVATLAGFSLIVSRKHRTYFEDLKTLSKQLRADRSVVVGSILNSF</sequence>
<dbReference type="EMBL" id="BBWU01000043">
    <property type="protein sequence ID" value="GAO40121.1"/>
    <property type="molecule type" value="Genomic_DNA"/>
</dbReference>
<reference evidence="4 5" key="1">
    <citation type="submission" date="2015-04" db="EMBL/GenBank/DDBJ databases">
        <title>Whole genome shotgun sequence of Sphingomonas changbaiensis NBRC 104936.</title>
        <authorList>
            <person name="Katano-Makiyama Y."/>
            <person name="Hosoyama A."/>
            <person name="Hashimoto M."/>
            <person name="Noguchi M."/>
            <person name="Tsuchikane K."/>
            <person name="Ohji S."/>
            <person name="Yamazoe A."/>
            <person name="Ichikawa N."/>
            <person name="Kimura A."/>
            <person name="Fujita N."/>
        </authorList>
    </citation>
    <scope>NUCLEOTIDE SEQUENCE [LARGE SCALE GENOMIC DNA]</scope>
    <source>
        <strain evidence="4 5">NBRC 104936</strain>
    </source>
</reference>
<dbReference type="CDD" id="cd05387">
    <property type="entry name" value="BY-kinase"/>
    <property type="match status" value="1"/>
</dbReference>
<gene>
    <name evidence="4" type="ORF">SCH01S_43_00220</name>
</gene>
<evidence type="ECO:0000313" key="5">
    <source>
        <dbReference type="Proteomes" id="UP000033202"/>
    </source>
</evidence>
<name>A0A0E9MRR9_9SPHN</name>
<dbReference type="Gene3D" id="3.40.50.300">
    <property type="entry name" value="P-loop containing nucleotide triphosphate hydrolases"/>
    <property type="match status" value="1"/>
</dbReference>
<evidence type="ECO:0000256" key="1">
    <source>
        <dbReference type="ARBA" id="ARBA00022741"/>
    </source>
</evidence>
<dbReference type="SUPFAM" id="SSF52540">
    <property type="entry name" value="P-loop containing nucleoside triphosphate hydrolases"/>
    <property type="match status" value="1"/>
</dbReference>
<protein>
    <submittedName>
        <fullName evidence="4">Uncharacterized protein</fullName>
    </submittedName>
</protein>
<keyword evidence="1" id="KW-0547">Nucleotide-binding</keyword>
<keyword evidence="2" id="KW-0067">ATP-binding</keyword>
<dbReference type="GO" id="GO:0005886">
    <property type="term" value="C:plasma membrane"/>
    <property type="evidence" value="ECO:0007669"/>
    <property type="project" value="TreeGrafter"/>
</dbReference>
<dbReference type="PANTHER" id="PTHR32309">
    <property type="entry name" value="TYROSINE-PROTEIN KINASE"/>
    <property type="match status" value="1"/>
</dbReference>
<proteinExistence type="predicted"/>
<dbReference type="STRING" id="1219043.SCH01S_43_00220"/>
<dbReference type="InterPro" id="IPR005702">
    <property type="entry name" value="Wzc-like_C"/>
</dbReference>